<reference evidence="5" key="1">
    <citation type="submission" date="2021-02" db="EMBL/GenBank/DDBJ databases">
        <authorList>
            <person name="Nowell W R."/>
        </authorList>
    </citation>
    <scope>NUCLEOTIDE SEQUENCE</scope>
</reference>
<comment type="similarity">
    <text evidence="1">Belongs to the Cdt1 family.</text>
</comment>
<feature type="region of interest" description="Disordered" evidence="3">
    <location>
        <begin position="36"/>
        <end position="56"/>
    </location>
</feature>
<dbReference type="EMBL" id="CAJNOQ010001977">
    <property type="protein sequence ID" value="CAF0930869.1"/>
    <property type="molecule type" value="Genomic_DNA"/>
</dbReference>
<dbReference type="EMBL" id="CAJOBC010001977">
    <property type="protein sequence ID" value="CAF3708804.1"/>
    <property type="molecule type" value="Genomic_DNA"/>
</dbReference>
<evidence type="ECO:0000256" key="1">
    <source>
        <dbReference type="ARBA" id="ARBA00008356"/>
    </source>
</evidence>
<dbReference type="Gene3D" id="1.10.10.1420">
    <property type="entry name" value="DNA replication factor Cdt1, C-terminal WH domain"/>
    <property type="match status" value="1"/>
</dbReference>
<keyword evidence="7" id="KW-1185">Reference proteome</keyword>
<evidence type="ECO:0000313" key="6">
    <source>
        <dbReference type="EMBL" id="CAF3708804.1"/>
    </source>
</evidence>
<dbReference type="GO" id="GO:0003677">
    <property type="term" value="F:DNA binding"/>
    <property type="evidence" value="ECO:0007669"/>
    <property type="project" value="InterPro"/>
</dbReference>
<gene>
    <name evidence="5" type="ORF">GPM918_LOCUS10173</name>
    <name evidence="6" type="ORF">SRO942_LOCUS10174</name>
</gene>
<name>A0A814BT83_9BILA</name>
<dbReference type="Proteomes" id="UP000663829">
    <property type="component" value="Unassembled WGS sequence"/>
</dbReference>
<dbReference type="GO" id="GO:0005634">
    <property type="term" value="C:nucleus"/>
    <property type="evidence" value="ECO:0007669"/>
    <property type="project" value="TreeGrafter"/>
</dbReference>
<dbReference type="GO" id="GO:0030174">
    <property type="term" value="P:regulation of DNA-templated DNA replication initiation"/>
    <property type="evidence" value="ECO:0007669"/>
    <property type="project" value="InterPro"/>
</dbReference>
<proteinExistence type="inferred from homology"/>
<dbReference type="InterPro" id="IPR032054">
    <property type="entry name" value="Cdt1_C"/>
</dbReference>
<dbReference type="InterPro" id="IPR036390">
    <property type="entry name" value="WH_DNA-bd_sf"/>
</dbReference>
<dbReference type="GO" id="GO:0000278">
    <property type="term" value="P:mitotic cell cycle"/>
    <property type="evidence" value="ECO:0007669"/>
    <property type="project" value="TreeGrafter"/>
</dbReference>
<evidence type="ECO:0000313" key="5">
    <source>
        <dbReference type="EMBL" id="CAF0930869.1"/>
    </source>
</evidence>
<comment type="caution">
    <text evidence="5">The sequence shown here is derived from an EMBL/GenBank/DDBJ whole genome shotgun (WGS) entry which is preliminary data.</text>
</comment>
<dbReference type="SUPFAM" id="SSF46785">
    <property type="entry name" value="Winged helix' DNA-binding domain"/>
    <property type="match status" value="1"/>
</dbReference>
<dbReference type="PANTHER" id="PTHR28637">
    <property type="entry name" value="DNA REPLICATION FACTOR CDT1"/>
    <property type="match status" value="1"/>
</dbReference>
<dbReference type="PANTHER" id="PTHR28637:SF1">
    <property type="entry name" value="DNA REPLICATION FACTOR CDT1"/>
    <property type="match status" value="1"/>
</dbReference>
<dbReference type="GO" id="GO:0000076">
    <property type="term" value="P:DNA replication checkpoint signaling"/>
    <property type="evidence" value="ECO:0007669"/>
    <property type="project" value="TreeGrafter"/>
</dbReference>
<evidence type="ECO:0000313" key="7">
    <source>
        <dbReference type="Proteomes" id="UP000663829"/>
    </source>
</evidence>
<dbReference type="InterPro" id="IPR038090">
    <property type="entry name" value="Cdt1_C_WH_dom_sf"/>
</dbReference>
<sequence>MAQTTTITDYFKQKRLSSNVFHENLKIKKLKTDDISQLVPSTPPKPKRPVVLTTSRTTPRRKCKKEQNLDPLFDLREIRVSVTREDGDRRSDFIQAKITSQNFNFNLDKLSTATITPVSPFATPAENWTVAVDSVCSDVSVAKQPETPPLTPIEQITVTPLKTLPTLMPCVEKKNLRPIETQKILPAFERFKDLTNKYADTTFILPSKYRLLFEQFKTSDFFICNTHNRNEKPTFQKIKQNVQHITKRNFETSTLGKIKTVYSTAYEYRQEKVLTLTMSPTKTKYELVVYPCLIDFQISNDFIHSIGIDPKMIIERLKRFRSKLSDIVKRFHRVFISNMYPLEEINDDTYIRWHPEFNLENVPDIEVADLPQPPKEIEEKKVATAADILRHAQTTQSERVKKALSKISKNLASDTAEIQSPNALDLKQVKRIVGVKDDLLKQIRLKEMQKIQLTALENPDEQKTITISRRLPETIDIIQQYFTTQRQIAIEIDLVCKQLKDCHRSGLTEVESVEIVRYLCECQENDGWLKILKMRNKEYIKINNQKSIKIIIENIEQRIRDS</sequence>
<dbReference type="AlphaFoldDB" id="A0A814BT83"/>
<protein>
    <recommendedName>
        <fullName evidence="4">CDT1 Geminin-binding domain-containing protein</fullName>
    </recommendedName>
</protein>
<evidence type="ECO:0000259" key="4">
    <source>
        <dbReference type="SMART" id="SM01075"/>
    </source>
</evidence>
<evidence type="ECO:0000256" key="3">
    <source>
        <dbReference type="SAM" id="MobiDB-lite"/>
    </source>
</evidence>
<feature type="domain" description="CDT1 Geminin-binding" evidence="4">
    <location>
        <begin position="205"/>
        <end position="372"/>
    </location>
</feature>
<dbReference type="Pfam" id="PF08839">
    <property type="entry name" value="CDT1"/>
    <property type="match status" value="1"/>
</dbReference>
<dbReference type="Pfam" id="PF16679">
    <property type="entry name" value="CDT1_C"/>
    <property type="match status" value="1"/>
</dbReference>
<organism evidence="5 7">
    <name type="scientific">Didymodactylos carnosus</name>
    <dbReference type="NCBI Taxonomy" id="1234261"/>
    <lineage>
        <taxon>Eukaryota</taxon>
        <taxon>Metazoa</taxon>
        <taxon>Spiralia</taxon>
        <taxon>Gnathifera</taxon>
        <taxon>Rotifera</taxon>
        <taxon>Eurotatoria</taxon>
        <taxon>Bdelloidea</taxon>
        <taxon>Philodinida</taxon>
        <taxon>Philodinidae</taxon>
        <taxon>Didymodactylos</taxon>
    </lineage>
</organism>
<evidence type="ECO:0000256" key="2">
    <source>
        <dbReference type="ARBA" id="ARBA00023306"/>
    </source>
</evidence>
<dbReference type="InterPro" id="IPR014939">
    <property type="entry name" value="CDT1_Gemini-bd-like"/>
</dbReference>
<dbReference type="CDD" id="cd08674">
    <property type="entry name" value="Cdt1_m"/>
    <property type="match status" value="1"/>
</dbReference>
<dbReference type="GO" id="GO:0071163">
    <property type="term" value="P:DNA replication preinitiation complex assembly"/>
    <property type="evidence" value="ECO:0007669"/>
    <property type="project" value="InterPro"/>
</dbReference>
<dbReference type="Proteomes" id="UP000681722">
    <property type="component" value="Unassembled WGS sequence"/>
</dbReference>
<accession>A0A814BT83</accession>
<dbReference type="SMART" id="SM01075">
    <property type="entry name" value="CDT1"/>
    <property type="match status" value="1"/>
</dbReference>
<dbReference type="GO" id="GO:0070182">
    <property type="term" value="F:DNA polymerase binding"/>
    <property type="evidence" value="ECO:0007669"/>
    <property type="project" value="TreeGrafter"/>
</dbReference>
<dbReference type="OrthoDB" id="341730at2759"/>
<dbReference type="InterPro" id="IPR045173">
    <property type="entry name" value="Cdt1"/>
</dbReference>
<keyword evidence="2" id="KW-0131">Cell cycle</keyword>